<evidence type="ECO:0000256" key="1">
    <source>
        <dbReference type="SAM" id="Phobius"/>
    </source>
</evidence>
<evidence type="ECO:0000313" key="3">
    <source>
        <dbReference type="Proteomes" id="UP000027195"/>
    </source>
</evidence>
<organism evidence="2 3">
    <name type="scientific">Botryobasidium botryosum (strain FD-172 SS1)</name>
    <dbReference type="NCBI Taxonomy" id="930990"/>
    <lineage>
        <taxon>Eukaryota</taxon>
        <taxon>Fungi</taxon>
        <taxon>Dikarya</taxon>
        <taxon>Basidiomycota</taxon>
        <taxon>Agaricomycotina</taxon>
        <taxon>Agaricomycetes</taxon>
        <taxon>Cantharellales</taxon>
        <taxon>Botryobasidiaceae</taxon>
        <taxon>Botryobasidium</taxon>
    </lineage>
</organism>
<dbReference type="HOGENOM" id="CLU_2305618_0_0_1"/>
<dbReference type="EMBL" id="KL198073">
    <property type="protein sequence ID" value="KDQ09857.1"/>
    <property type="molecule type" value="Genomic_DNA"/>
</dbReference>
<keyword evidence="1" id="KW-1133">Transmembrane helix</keyword>
<sequence>MSHFSVRFFCDLSFFYAFSFPSYSLSIASCKTQLGNCTYIHGYHFGFGYSDVNGGSRASIVIFCLIACLPGLLGLPCCYPMFVLGLHRQHFTRALLCFHP</sequence>
<protein>
    <submittedName>
        <fullName evidence="2">Uncharacterized protein</fullName>
    </submittedName>
</protein>
<name>A0A067MDD9_BOTB1</name>
<dbReference type="AlphaFoldDB" id="A0A067MDD9"/>
<accession>A0A067MDD9</accession>
<dbReference type="Proteomes" id="UP000027195">
    <property type="component" value="Unassembled WGS sequence"/>
</dbReference>
<keyword evidence="3" id="KW-1185">Reference proteome</keyword>
<gene>
    <name evidence="2" type="ORF">BOTBODRAFT_504960</name>
</gene>
<dbReference type="PROSITE" id="PS51257">
    <property type="entry name" value="PROKAR_LIPOPROTEIN"/>
    <property type="match status" value="1"/>
</dbReference>
<dbReference type="InParanoid" id="A0A067MDD9"/>
<proteinExistence type="predicted"/>
<feature type="transmembrane region" description="Helical" evidence="1">
    <location>
        <begin position="60"/>
        <end position="86"/>
    </location>
</feature>
<reference evidence="3" key="1">
    <citation type="journal article" date="2014" name="Proc. Natl. Acad. Sci. U.S.A.">
        <title>Extensive sampling of basidiomycete genomes demonstrates inadequacy of the white-rot/brown-rot paradigm for wood decay fungi.</title>
        <authorList>
            <person name="Riley R."/>
            <person name="Salamov A.A."/>
            <person name="Brown D.W."/>
            <person name="Nagy L.G."/>
            <person name="Floudas D."/>
            <person name="Held B.W."/>
            <person name="Levasseur A."/>
            <person name="Lombard V."/>
            <person name="Morin E."/>
            <person name="Otillar R."/>
            <person name="Lindquist E.A."/>
            <person name="Sun H."/>
            <person name="LaButti K.M."/>
            <person name="Schmutz J."/>
            <person name="Jabbour D."/>
            <person name="Luo H."/>
            <person name="Baker S.E."/>
            <person name="Pisabarro A.G."/>
            <person name="Walton J.D."/>
            <person name="Blanchette R.A."/>
            <person name="Henrissat B."/>
            <person name="Martin F."/>
            <person name="Cullen D."/>
            <person name="Hibbett D.S."/>
            <person name="Grigoriev I.V."/>
        </authorList>
    </citation>
    <scope>NUCLEOTIDE SEQUENCE [LARGE SCALE GENOMIC DNA]</scope>
    <source>
        <strain evidence="3">FD-172 SS1</strain>
    </source>
</reference>
<keyword evidence="1" id="KW-0472">Membrane</keyword>
<keyword evidence="1" id="KW-0812">Transmembrane</keyword>
<evidence type="ECO:0000313" key="2">
    <source>
        <dbReference type="EMBL" id="KDQ09857.1"/>
    </source>
</evidence>